<evidence type="ECO:0000259" key="4">
    <source>
        <dbReference type="SMART" id="SM00829"/>
    </source>
</evidence>
<comment type="caution">
    <text evidence="5">The sequence shown here is derived from an EMBL/GenBank/DDBJ whole genome shotgun (WGS) entry which is preliminary data.</text>
</comment>
<proteinExistence type="inferred from homology"/>
<dbReference type="Gene3D" id="3.40.50.720">
    <property type="entry name" value="NAD(P)-binding Rossmann-like Domain"/>
    <property type="match status" value="1"/>
</dbReference>
<dbReference type="InterPro" id="IPR044626">
    <property type="entry name" value="AOR-like"/>
</dbReference>
<keyword evidence="3" id="KW-0520">NAD</keyword>
<dbReference type="PANTHER" id="PTHR44573:SF1">
    <property type="entry name" value="NADPH-DEPENDENT ALKENAL_ONE OXIDOREDUCTASE, CHLOROPLASTIC"/>
    <property type="match status" value="1"/>
</dbReference>
<evidence type="ECO:0000256" key="3">
    <source>
        <dbReference type="ARBA" id="ARBA00023027"/>
    </source>
</evidence>
<dbReference type="InterPro" id="IPR011032">
    <property type="entry name" value="GroES-like_sf"/>
</dbReference>
<dbReference type="GO" id="GO:0008270">
    <property type="term" value="F:zinc ion binding"/>
    <property type="evidence" value="ECO:0007669"/>
    <property type="project" value="InterPro"/>
</dbReference>
<protein>
    <submittedName>
        <fullName evidence="5">Quinone oxidoreductase-like protein</fullName>
    </submittedName>
</protein>
<dbReference type="PANTHER" id="PTHR44573">
    <property type="entry name" value="NADPH-DEPENDENT ALKENAL/ONE OXIDOREDUCTASE, CHLOROPLASTIC"/>
    <property type="match status" value="1"/>
</dbReference>
<dbReference type="InterPro" id="IPR013154">
    <property type="entry name" value="ADH-like_N"/>
</dbReference>
<dbReference type="InterPro" id="IPR020843">
    <property type="entry name" value="ER"/>
</dbReference>
<dbReference type="Pfam" id="PF08240">
    <property type="entry name" value="ADH_N"/>
    <property type="match status" value="1"/>
</dbReference>
<evidence type="ECO:0000256" key="1">
    <source>
        <dbReference type="ARBA" id="ARBA00010371"/>
    </source>
</evidence>
<gene>
    <name evidence="5" type="ORF">QJS10_CPB14g00141</name>
</gene>
<dbReference type="SUPFAM" id="SSF51735">
    <property type="entry name" value="NAD(P)-binding Rossmann-fold domains"/>
    <property type="match status" value="1"/>
</dbReference>
<organism evidence="5 6">
    <name type="scientific">Acorus calamus</name>
    <name type="common">Sweet flag</name>
    <dbReference type="NCBI Taxonomy" id="4465"/>
    <lineage>
        <taxon>Eukaryota</taxon>
        <taxon>Viridiplantae</taxon>
        <taxon>Streptophyta</taxon>
        <taxon>Embryophyta</taxon>
        <taxon>Tracheophyta</taxon>
        <taxon>Spermatophyta</taxon>
        <taxon>Magnoliopsida</taxon>
        <taxon>Liliopsida</taxon>
        <taxon>Acoraceae</taxon>
        <taxon>Acorus</taxon>
    </lineage>
</organism>
<dbReference type="CDD" id="cd05289">
    <property type="entry name" value="MDR_like_2"/>
    <property type="match status" value="1"/>
</dbReference>
<reference evidence="5" key="1">
    <citation type="journal article" date="2023" name="Nat. Commun.">
        <title>Diploid and tetraploid genomes of Acorus and the evolution of monocots.</title>
        <authorList>
            <person name="Ma L."/>
            <person name="Liu K.W."/>
            <person name="Li Z."/>
            <person name="Hsiao Y.Y."/>
            <person name="Qi Y."/>
            <person name="Fu T."/>
            <person name="Tang G.D."/>
            <person name="Zhang D."/>
            <person name="Sun W.H."/>
            <person name="Liu D.K."/>
            <person name="Li Y."/>
            <person name="Chen G.Z."/>
            <person name="Liu X.D."/>
            <person name="Liao X.Y."/>
            <person name="Jiang Y.T."/>
            <person name="Yu X."/>
            <person name="Hao Y."/>
            <person name="Huang J."/>
            <person name="Zhao X.W."/>
            <person name="Ke S."/>
            <person name="Chen Y.Y."/>
            <person name="Wu W.L."/>
            <person name="Hsu J.L."/>
            <person name="Lin Y.F."/>
            <person name="Huang M.D."/>
            <person name="Li C.Y."/>
            <person name="Huang L."/>
            <person name="Wang Z.W."/>
            <person name="Zhao X."/>
            <person name="Zhong W.Y."/>
            <person name="Peng D.H."/>
            <person name="Ahmad S."/>
            <person name="Lan S."/>
            <person name="Zhang J.S."/>
            <person name="Tsai W.C."/>
            <person name="Van de Peer Y."/>
            <person name="Liu Z.J."/>
        </authorList>
    </citation>
    <scope>NUCLEOTIDE SEQUENCE</scope>
    <source>
        <strain evidence="5">CP</strain>
    </source>
</reference>
<dbReference type="SMART" id="SM00829">
    <property type="entry name" value="PKS_ER"/>
    <property type="match status" value="1"/>
</dbReference>
<dbReference type="PROSITE" id="PS01162">
    <property type="entry name" value="QOR_ZETA_CRYSTAL"/>
    <property type="match status" value="1"/>
</dbReference>
<accession>A0AAV9DE35</accession>
<comment type="similarity">
    <text evidence="1">Belongs to the zinc-containing alcohol dehydrogenase family. Quinone oxidoreductase subfamily.</text>
</comment>
<dbReference type="EMBL" id="JAUJYO010000014">
    <property type="protein sequence ID" value="KAK1299087.1"/>
    <property type="molecule type" value="Genomic_DNA"/>
</dbReference>
<dbReference type="GO" id="GO:0016628">
    <property type="term" value="F:oxidoreductase activity, acting on the CH-CH group of donors, NAD or NADP as acceptor"/>
    <property type="evidence" value="ECO:0007669"/>
    <property type="project" value="InterPro"/>
</dbReference>
<evidence type="ECO:0000256" key="2">
    <source>
        <dbReference type="ARBA" id="ARBA00023002"/>
    </source>
</evidence>
<dbReference type="Proteomes" id="UP001180020">
    <property type="component" value="Unassembled WGS sequence"/>
</dbReference>
<dbReference type="Gene3D" id="3.90.180.10">
    <property type="entry name" value="Medium-chain alcohol dehydrogenases, catalytic domain"/>
    <property type="match status" value="1"/>
</dbReference>
<dbReference type="InterPro" id="IPR002364">
    <property type="entry name" value="Quin_OxRdtase/zeta-crystal_CS"/>
</dbReference>
<evidence type="ECO:0000313" key="5">
    <source>
        <dbReference type="EMBL" id="KAK1299087.1"/>
    </source>
</evidence>
<keyword evidence="6" id="KW-1185">Reference proteome</keyword>
<dbReference type="InterPro" id="IPR036291">
    <property type="entry name" value="NAD(P)-bd_dom_sf"/>
</dbReference>
<reference evidence="5" key="2">
    <citation type="submission" date="2023-06" db="EMBL/GenBank/DDBJ databases">
        <authorList>
            <person name="Ma L."/>
            <person name="Liu K.-W."/>
            <person name="Li Z."/>
            <person name="Hsiao Y.-Y."/>
            <person name="Qi Y."/>
            <person name="Fu T."/>
            <person name="Tang G."/>
            <person name="Zhang D."/>
            <person name="Sun W.-H."/>
            <person name="Liu D.-K."/>
            <person name="Li Y."/>
            <person name="Chen G.-Z."/>
            <person name="Liu X.-D."/>
            <person name="Liao X.-Y."/>
            <person name="Jiang Y.-T."/>
            <person name="Yu X."/>
            <person name="Hao Y."/>
            <person name="Huang J."/>
            <person name="Zhao X.-W."/>
            <person name="Ke S."/>
            <person name="Chen Y.-Y."/>
            <person name="Wu W.-L."/>
            <person name="Hsu J.-L."/>
            <person name="Lin Y.-F."/>
            <person name="Huang M.-D."/>
            <person name="Li C.-Y."/>
            <person name="Huang L."/>
            <person name="Wang Z.-W."/>
            <person name="Zhao X."/>
            <person name="Zhong W.-Y."/>
            <person name="Peng D.-H."/>
            <person name="Ahmad S."/>
            <person name="Lan S."/>
            <person name="Zhang J.-S."/>
            <person name="Tsai W.-C."/>
            <person name="Van De Peer Y."/>
            <person name="Liu Z.-J."/>
        </authorList>
    </citation>
    <scope>NUCLEOTIDE SEQUENCE</scope>
    <source>
        <strain evidence="5">CP</strain>
        <tissue evidence="5">Leaves</tissue>
    </source>
</reference>
<name>A0AAV9DE35_ACOCL</name>
<keyword evidence="2" id="KW-0560">Oxidoreductase</keyword>
<dbReference type="SUPFAM" id="SSF50129">
    <property type="entry name" value="GroES-like"/>
    <property type="match status" value="1"/>
</dbReference>
<dbReference type="AlphaFoldDB" id="A0AAV9DE35"/>
<dbReference type="Pfam" id="PF13602">
    <property type="entry name" value="ADH_zinc_N_2"/>
    <property type="match status" value="1"/>
</dbReference>
<feature type="domain" description="Enoyl reductase (ER)" evidence="4">
    <location>
        <begin position="10"/>
        <end position="304"/>
    </location>
</feature>
<evidence type="ECO:0000313" key="6">
    <source>
        <dbReference type="Proteomes" id="UP001180020"/>
    </source>
</evidence>
<sequence>MKAWIYSEYGDAGVLRLADDVAVPEVKEDQVLVKVVAAALNPLDYKRRRGFIKLRATDSPLPTVPGYDLGGIVVKVGVQVKKLKVGDEVYGHTCEKAVDSPKQFGSLAEYTAVEEKLLALKPKNLDFTQAASLPQAIETAYEGLQRSGFDAGKSILVLAGAGGVGSLIIQLAKHVFGSSRVAATSSTAKLDLLKILGADLTIDYTKENFEELPEKFNVVYDAVGQYEKAVKEGGNVVSITGSVPPPGFKFTMTSDGAVLDKLNPFPETGKVKPLIDPKGPFPFSKVVEAFTYLEIGRAIGKVVIFPVP</sequence>